<dbReference type="Proteomes" id="UP000321726">
    <property type="component" value="Unassembled WGS sequence"/>
</dbReference>
<gene>
    <name evidence="3" type="ORF">HCU01_41710</name>
</gene>
<keyword evidence="1" id="KW-0812">Transmembrane</keyword>
<sequence>MPHPLLLVALLALVGAITSAIGAWKVRDINSWPVVEATVLGHDVSLASAAQHRRERDDQERRYLARILLRAEIKGTPIESDNSGFDGVPSFTTREDAESYVNRYPVGSSVTVRVSPRDASIMHLGDNRLPWGRIGLSVFLLLASLASLGLYLNRS</sequence>
<dbReference type="Pfam" id="PF12158">
    <property type="entry name" value="DUF3592"/>
    <property type="match status" value="1"/>
</dbReference>
<organism evidence="3 4">
    <name type="scientific">Halomonas cupida</name>
    <dbReference type="NCBI Taxonomy" id="44933"/>
    <lineage>
        <taxon>Bacteria</taxon>
        <taxon>Pseudomonadati</taxon>
        <taxon>Pseudomonadota</taxon>
        <taxon>Gammaproteobacteria</taxon>
        <taxon>Oceanospirillales</taxon>
        <taxon>Halomonadaceae</taxon>
        <taxon>Halomonas</taxon>
    </lineage>
</organism>
<keyword evidence="1" id="KW-1133">Transmembrane helix</keyword>
<feature type="domain" description="DUF3592" evidence="2">
    <location>
        <begin position="50"/>
        <end position="120"/>
    </location>
</feature>
<feature type="transmembrane region" description="Helical" evidence="1">
    <location>
        <begin position="131"/>
        <end position="152"/>
    </location>
</feature>
<evidence type="ECO:0000259" key="2">
    <source>
        <dbReference type="Pfam" id="PF12158"/>
    </source>
</evidence>
<evidence type="ECO:0000313" key="4">
    <source>
        <dbReference type="Proteomes" id="UP000321726"/>
    </source>
</evidence>
<accession>A0ABQ0WKY3</accession>
<evidence type="ECO:0000313" key="3">
    <source>
        <dbReference type="EMBL" id="GEN26222.1"/>
    </source>
</evidence>
<dbReference type="RefSeq" id="WP_170234303.1">
    <property type="nucleotide sequence ID" value="NZ_BJXU01000200.1"/>
</dbReference>
<dbReference type="InterPro" id="IPR021994">
    <property type="entry name" value="DUF3592"/>
</dbReference>
<keyword evidence="1" id="KW-0472">Membrane</keyword>
<name>A0ABQ0WKY3_9GAMM</name>
<protein>
    <recommendedName>
        <fullName evidence="2">DUF3592 domain-containing protein</fullName>
    </recommendedName>
</protein>
<evidence type="ECO:0000256" key="1">
    <source>
        <dbReference type="SAM" id="Phobius"/>
    </source>
</evidence>
<proteinExistence type="predicted"/>
<dbReference type="EMBL" id="BJXU01000200">
    <property type="protein sequence ID" value="GEN26222.1"/>
    <property type="molecule type" value="Genomic_DNA"/>
</dbReference>
<keyword evidence="4" id="KW-1185">Reference proteome</keyword>
<comment type="caution">
    <text evidence="3">The sequence shown here is derived from an EMBL/GenBank/DDBJ whole genome shotgun (WGS) entry which is preliminary data.</text>
</comment>
<reference evidence="3 4" key="1">
    <citation type="submission" date="2019-07" db="EMBL/GenBank/DDBJ databases">
        <title>Whole genome shotgun sequence of Halomonas cupida NBRC 102219.</title>
        <authorList>
            <person name="Hosoyama A."/>
            <person name="Uohara A."/>
            <person name="Ohji S."/>
            <person name="Ichikawa N."/>
        </authorList>
    </citation>
    <scope>NUCLEOTIDE SEQUENCE [LARGE SCALE GENOMIC DNA]</scope>
    <source>
        <strain evidence="3 4">NBRC 102219</strain>
    </source>
</reference>